<evidence type="ECO:0000256" key="10">
    <source>
        <dbReference type="PIRSR" id="PIRSR005096-2"/>
    </source>
</evidence>
<reference evidence="12 13" key="1">
    <citation type="submission" date="2016-01" db="EMBL/GenBank/DDBJ databases">
        <authorList>
            <person name="Oliw E.H."/>
        </authorList>
    </citation>
    <scope>NUCLEOTIDE SEQUENCE [LARGE SCALE GENOMIC DNA]</scope>
    <source>
        <strain evidence="12 13">MJR7757A</strain>
    </source>
</reference>
<proteinExistence type="inferred from homology"/>
<dbReference type="GO" id="GO:0033499">
    <property type="term" value="P:galactose catabolic process via UDP-galactose, Leloir pathway"/>
    <property type="evidence" value="ECO:0007669"/>
    <property type="project" value="TreeGrafter"/>
</dbReference>
<feature type="binding site" evidence="11">
    <location>
        <begin position="179"/>
        <end position="181"/>
    </location>
    <ligand>
        <name>beta-D-galactose</name>
        <dbReference type="ChEBI" id="CHEBI:27667"/>
    </ligand>
</feature>
<comment type="caution">
    <text evidence="12">The sequence shown here is derived from an EMBL/GenBank/DDBJ whole genome shotgun (WGS) entry which is preliminary data.</text>
</comment>
<evidence type="ECO:0000256" key="3">
    <source>
        <dbReference type="ARBA" id="ARBA00006206"/>
    </source>
</evidence>
<evidence type="ECO:0000256" key="4">
    <source>
        <dbReference type="ARBA" id="ARBA00013185"/>
    </source>
</evidence>
<evidence type="ECO:0000256" key="6">
    <source>
        <dbReference type="ARBA" id="ARBA00023235"/>
    </source>
</evidence>
<evidence type="ECO:0000256" key="5">
    <source>
        <dbReference type="ARBA" id="ARBA00014165"/>
    </source>
</evidence>
<dbReference type="PANTHER" id="PTHR10091">
    <property type="entry name" value="ALDOSE-1-EPIMERASE"/>
    <property type="match status" value="1"/>
</dbReference>
<evidence type="ECO:0000256" key="7">
    <source>
        <dbReference type="ARBA" id="ARBA00023277"/>
    </source>
</evidence>
<evidence type="ECO:0000256" key="9">
    <source>
        <dbReference type="PIRSR" id="PIRSR005096-1"/>
    </source>
</evidence>
<dbReference type="GO" id="GO:0006006">
    <property type="term" value="P:glucose metabolic process"/>
    <property type="evidence" value="ECO:0007669"/>
    <property type="project" value="TreeGrafter"/>
</dbReference>
<comment type="catalytic activity">
    <reaction evidence="1 8">
        <text>alpha-D-glucose = beta-D-glucose</text>
        <dbReference type="Rhea" id="RHEA:10264"/>
        <dbReference type="ChEBI" id="CHEBI:15903"/>
        <dbReference type="ChEBI" id="CHEBI:17925"/>
        <dbReference type="EC" id="5.1.3.3"/>
    </reaction>
</comment>
<dbReference type="GO" id="GO:0030246">
    <property type="term" value="F:carbohydrate binding"/>
    <property type="evidence" value="ECO:0007669"/>
    <property type="project" value="InterPro"/>
</dbReference>
<dbReference type="Gene3D" id="2.70.98.10">
    <property type="match status" value="1"/>
</dbReference>
<dbReference type="InterPro" id="IPR011013">
    <property type="entry name" value="Gal_mutarotase_sf_dom"/>
</dbReference>
<dbReference type="AlphaFoldDB" id="A0A133NF71"/>
<dbReference type="Pfam" id="PF01263">
    <property type="entry name" value="Aldose_epim"/>
    <property type="match status" value="1"/>
</dbReference>
<dbReference type="GO" id="GO:0005737">
    <property type="term" value="C:cytoplasm"/>
    <property type="evidence" value="ECO:0007669"/>
    <property type="project" value="TreeGrafter"/>
</dbReference>
<evidence type="ECO:0000256" key="11">
    <source>
        <dbReference type="PIRSR" id="PIRSR005096-3"/>
    </source>
</evidence>
<feature type="active site" description="Proton donor" evidence="9">
    <location>
        <position position="179"/>
    </location>
</feature>
<dbReference type="InterPro" id="IPR047215">
    <property type="entry name" value="Galactose_mutarotase-like"/>
</dbReference>
<dbReference type="SUPFAM" id="SSF74650">
    <property type="entry name" value="Galactose mutarotase-like"/>
    <property type="match status" value="1"/>
</dbReference>
<evidence type="ECO:0000313" key="12">
    <source>
        <dbReference type="EMBL" id="KXA14941.1"/>
    </source>
</evidence>
<dbReference type="Proteomes" id="UP000070646">
    <property type="component" value="Unassembled WGS sequence"/>
</dbReference>
<dbReference type="GO" id="GO:0004034">
    <property type="term" value="F:aldose 1-epimerase activity"/>
    <property type="evidence" value="ECO:0007669"/>
    <property type="project" value="UniProtKB-EC"/>
</dbReference>
<accession>A0A133NF71</accession>
<evidence type="ECO:0000313" key="13">
    <source>
        <dbReference type="Proteomes" id="UP000070646"/>
    </source>
</evidence>
<dbReference type="InterPro" id="IPR018052">
    <property type="entry name" value="Ald1_epimerase_CS"/>
</dbReference>
<gene>
    <name evidence="12" type="ORF">HMPREF3222_00017</name>
</gene>
<dbReference type="InterPro" id="IPR015443">
    <property type="entry name" value="Aldose_1-epimerase"/>
</dbReference>
<dbReference type="PATRIC" id="fig|1502.174.peg.18"/>
<dbReference type="InterPro" id="IPR014718">
    <property type="entry name" value="GH-type_carb-bd"/>
</dbReference>
<feature type="binding site" evidence="10">
    <location>
        <position position="251"/>
    </location>
    <ligand>
        <name>beta-D-galactose</name>
        <dbReference type="ChEBI" id="CHEBI:27667"/>
    </ligand>
</feature>
<comment type="pathway">
    <text evidence="2 8">Carbohydrate metabolism; hexose metabolism.</text>
</comment>
<dbReference type="PANTHER" id="PTHR10091:SF0">
    <property type="entry name" value="GALACTOSE MUTAROTASE"/>
    <property type="match status" value="1"/>
</dbReference>
<sequence length="347" mass="39223">MRGRVNNLVIESKINDKISKIVLKNNKVSVEILNLGAIVEKINVDDREGNKENIVLAYKDEESYIENPSSLGAVVGRVAGRIGKGSFKLNNKIYELDKNNNGNCLHGGYKGFSKKIWDYSYSEDEEKSTAIFTCFSKDGEGGFPGNLKVQVTYSLEGDKLSIEYRASSDKDTVVNLTNHSYFNLSGNNKRNVLEQKLYIDSDKICELDKNLIPIGAFISVEKTPFDFREPKKIGEDINKNHLQLEIGSGYDHPWVLNKKGDFDAILVDEESGRIMKVKTDQKAVVCYSMNFPDELPLENGKVAKKHDGICFETQNLPVGYDDCFLDGIILKKDEEYYQKTTFEFECI</sequence>
<dbReference type="InterPro" id="IPR008183">
    <property type="entry name" value="Aldose_1/G6P_1-epimerase"/>
</dbReference>
<protein>
    <recommendedName>
        <fullName evidence="5 8">Aldose 1-epimerase</fullName>
        <ecNumber evidence="4 8">5.1.3.3</ecNumber>
    </recommendedName>
</protein>
<dbReference type="EMBL" id="LRPU01000002">
    <property type="protein sequence ID" value="KXA14941.1"/>
    <property type="molecule type" value="Genomic_DNA"/>
</dbReference>
<keyword evidence="7 8" id="KW-0119">Carbohydrate metabolism</keyword>
<dbReference type="PROSITE" id="PS00545">
    <property type="entry name" value="ALDOSE_1_EPIMERASE"/>
    <property type="match status" value="1"/>
</dbReference>
<dbReference type="EC" id="5.1.3.3" evidence="4 8"/>
<dbReference type="CDD" id="cd09019">
    <property type="entry name" value="galactose_mutarotase_like"/>
    <property type="match status" value="1"/>
</dbReference>
<keyword evidence="6 8" id="KW-0413">Isomerase</keyword>
<evidence type="ECO:0000256" key="1">
    <source>
        <dbReference type="ARBA" id="ARBA00001614"/>
    </source>
</evidence>
<dbReference type="UniPathway" id="UPA00242"/>
<organism evidence="12 13">
    <name type="scientific">Clostridium perfringens</name>
    <dbReference type="NCBI Taxonomy" id="1502"/>
    <lineage>
        <taxon>Bacteria</taxon>
        <taxon>Bacillati</taxon>
        <taxon>Bacillota</taxon>
        <taxon>Clostridia</taxon>
        <taxon>Eubacteriales</taxon>
        <taxon>Clostridiaceae</taxon>
        <taxon>Clostridium</taxon>
    </lineage>
</organism>
<dbReference type="PIRSF" id="PIRSF005096">
    <property type="entry name" value="GALM"/>
    <property type="match status" value="1"/>
</dbReference>
<dbReference type="NCBIfam" id="NF008277">
    <property type="entry name" value="PRK11055.1"/>
    <property type="match status" value="1"/>
</dbReference>
<evidence type="ECO:0000256" key="2">
    <source>
        <dbReference type="ARBA" id="ARBA00005028"/>
    </source>
</evidence>
<name>A0A133NF71_CLOPF</name>
<comment type="similarity">
    <text evidence="3 8">Belongs to the aldose epimerase family.</text>
</comment>
<feature type="active site" description="Proton acceptor" evidence="9">
    <location>
        <position position="312"/>
    </location>
</feature>
<evidence type="ECO:0000256" key="8">
    <source>
        <dbReference type="PIRNR" id="PIRNR005096"/>
    </source>
</evidence>